<evidence type="ECO:0000259" key="1">
    <source>
        <dbReference type="Pfam" id="PF17885"/>
    </source>
</evidence>
<dbReference type="AlphaFoldDB" id="A0AAP2D7T5"/>
<keyword evidence="3" id="KW-1185">Reference proteome</keyword>
<dbReference type="Proteomes" id="UP001319180">
    <property type="component" value="Unassembled WGS sequence"/>
</dbReference>
<dbReference type="InterPro" id="IPR041654">
    <property type="entry name" value="StyA_sbd"/>
</dbReference>
<dbReference type="Gene3D" id="3.50.50.60">
    <property type="entry name" value="FAD/NAD(P)-binding domain"/>
    <property type="match status" value="2"/>
</dbReference>
<evidence type="ECO:0000313" key="2">
    <source>
        <dbReference type="EMBL" id="MBT1687033.1"/>
    </source>
</evidence>
<dbReference type="Gene3D" id="3.30.9.40">
    <property type="match status" value="1"/>
</dbReference>
<dbReference type="RefSeq" id="WP_254090270.1">
    <property type="nucleotide sequence ID" value="NZ_JAHESC010000013.1"/>
</dbReference>
<gene>
    <name evidence="2" type="ORF">KK078_10715</name>
</gene>
<dbReference type="Pfam" id="PF17885">
    <property type="entry name" value="Smoa_sbd"/>
    <property type="match status" value="1"/>
</dbReference>
<feature type="domain" description="Styrene monooxygenase StyA putative substrate binding" evidence="1">
    <location>
        <begin position="146"/>
        <end position="255"/>
    </location>
</feature>
<accession>A0AAP2D7T5</accession>
<evidence type="ECO:0000313" key="3">
    <source>
        <dbReference type="Proteomes" id="UP001319180"/>
    </source>
</evidence>
<dbReference type="SUPFAM" id="SSF51905">
    <property type="entry name" value="FAD/NAD(P)-binding domain"/>
    <property type="match status" value="1"/>
</dbReference>
<dbReference type="PRINTS" id="PR00420">
    <property type="entry name" value="RNGMNOXGNASE"/>
</dbReference>
<proteinExistence type="predicted"/>
<reference evidence="2 3" key="1">
    <citation type="submission" date="2021-05" db="EMBL/GenBank/DDBJ databases">
        <title>A Polyphasic approach of four new species of the genus Ohtaekwangia: Ohtaekwangia histidinii sp. nov., Ohtaekwangia cretensis sp. nov., Ohtaekwangia indiensis sp. nov., Ohtaekwangia reichenbachii sp. nov. from diverse environment.</title>
        <authorList>
            <person name="Octaviana S."/>
        </authorList>
    </citation>
    <scope>NUCLEOTIDE SEQUENCE [LARGE SCALE GENOMIC DNA]</scope>
    <source>
        <strain evidence="2 3">PWU37</strain>
    </source>
</reference>
<comment type="caution">
    <text evidence="2">The sequence shown here is derived from an EMBL/GenBank/DDBJ whole genome shotgun (WGS) entry which is preliminary data.</text>
</comment>
<dbReference type="EMBL" id="JAHESC010000013">
    <property type="protein sequence ID" value="MBT1687033.1"/>
    <property type="molecule type" value="Genomic_DNA"/>
</dbReference>
<name>A0AAP2D7T5_9BACT</name>
<organism evidence="2 3">
    <name type="scientific">Dawidia soli</name>
    <dbReference type="NCBI Taxonomy" id="2782352"/>
    <lineage>
        <taxon>Bacteria</taxon>
        <taxon>Pseudomonadati</taxon>
        <taxon>Bacteroidota</taxon>
        <taxon>Cytophagia</taxon>
        <taxon>Cytophagales</taxon>
        <taxon>Chryseotaleaceae</taxon>
        <taxon>Dawidia</taxon>
    </lineage>
</organism>
<protein>
    <recommendedName>
        <fullName evidence="1">Styrene monooxygenase StyA putative substrate binding domain-containing protein</fullName>
    </recommendedName>
</protein>
<sequence length="417" mass="46498">MRKIAIMGAGQSGLHLAIRLLKHGYQVTVISERTAEEIFNGPPTGGTYLFNDSITLEKELGIDMWRDTAYHSTGFNMNFGTPDGQFAFGIQSKLDRPGVSIDQRLKFYQWIKYFEKQGGKFIVSPTTPSDLLACTEAFDLVIVSTGKGPLAKLFERDAEKSTWDKPARKLVQLHINDFADREKTRFNSITLCKVMGAAEIITSAFYHKDDIQCAWVLLEIVPGGPMDVFDDVQGGPALLQRTKEVIKQFMPWQYQSFDNAALISNDAYLKGAFVPTVRKPVVQLNSTARVLGLGDTVILNDPIVGQGGNNASKMANTYGNAILEHGHRPFDADWMNDTFDKFWQYSKYVNKFCDIILSPPEPHIVDLLGAAVQNKAIASDIVNGFNHPPSLFPWLADADAAQRYLETKQQRVAEPIL</sequence>
<dbReference type="InterPro" id="IPR036188">
    <property type="entry name" value="FAD/NAD-bd_sf"/>
</dbReference>